<feature type="compositionally biased region" description="Low complexity" evidence="1">
    <location>
        <begin position="51"/>
        <end position="62"/>
    </location>
</feature>
<protein>
    <submittedName>
        <fullName evidence="2">Uncharacterized protein</fullName>
    </submittedName>
</protein>
<reference evidence="2 3" key="1">
    <citation type="submission" date="2018-12" db="EMBL/GenBank/DDBJ databases">
        <title>Deinococcus radiophilus ATCC 27603 genome sequencing and assembly.</title>
        <authorList>
            <person name="Maclea K.S."/>
            <person name="Maynard C.R."/>
        </authorList>
    </citation>
    <scope>NUCLEOTIDE SEQUENCE [LARGE SCALE GENOMIC DNA]</scope>
    <source>
        <strain evidence="2 3">ATCC 27603</strain>
    </source>
</reference>
<evidence type="ECO:0000313" key="3">
    <source>
        <dbReference type="Proteomes" id="UP000277766"/>
    </source>
</evidence>
<feature type="region of interest" description="Disordered" evidence="1">
    <location>
        <begin position="1"/>
        <end position="81"/>
    </location>
</feature>
<name>A0A431VQN5_9DEIO</name>
<evidence type="ECO:0000313" key="2">
    <source>
        <dbReference type="EMBL" id="RTR25507.1"/>
    </source>
</evidence>
<dbReference type="RefSeq" id="WP_126352755.1">
    <property type="nucleotide sequence ID" value="NZ_CP086382.1"/>
</dbReference>
<gene>
    <name evidence="2" type="ORF">EJ104_10670</name>
</gene>
<evidence type="ECO:0000256" key="1">
    <source>
        <dbReference type="SAM" id="MobiDB-lite"/>
    </source>
</evidence>
<keyword evidence="3" id="KW-1185">Reference proteome</keyword>
<accession>A0A431VQN5</accession>
<dbReference type="OrthoDB" id="71324at2"/>
<dbReference type="InterPro" id="IPR013321">
    <property type="entry name" value="Arc_rbn_hlx_hlx"/>
</dbReference>
<dbReference type="Proteomes" id="UP000277766">
    <property type="component" value="Unassembled WGS sequence"/>
</dbReference>
<proteinExistence type="predicted"/>
<dbReference type="AlphaFoldDB" id="A0A431VQN5"/>
<comment type="caution">
    <text evidence="2">The sequence shown here is derived from an EMBL/GenBank/DDBJ whole genome shotgun (WGS) entry which is preliminary data.</text>
</comment>
<dbReference type="EMBL" id="RXPE01000026">
    <property type="protein sequence ID" value="RTR25507.1"/>
    <property type="molecule type" value="Genomic_DNA"/>
</dbReference>
<dbReference type="InterPro" id="IPR010985">
    <property type="entry name" value="Ribbon_hlx_hlx"/>
</dbReference>
<sequence>MSRKKGFSIGAAMKERMNQNESAAPGGTAELIGPQVASAPAPVDMTPPLPEAGLPPAAAPAPSSNPVTADPVSDPLESFNTRLPRSLHRRLKVHVALNGQKIQDVMHQALDEYLHRHGS</sequence>
<organism evidence="2 3">
    <name type="scientific">Deinococcus radiophilus</name>
    <dbReference type="NCBI Taxonomy" id="32062"/>
    <lineage>
        <taxon>Bacteria</taxon>
        <taxon>Thermotogati</taxon>
        <taxon>Deinococcota</taxon>
        <taxon>Deinococci</taxon>
        <taxon>Deinococcales</taxon>
        <taxon>Deinococcaceae</taxon>
        <taxon>Deinococcus</taxon>
    </lineage>
</organism>
<dbReference type="Gene3D" id="1.10.1220.10">
    <property type="entry name" value="Met repressor-like"/>
    <property type="match status" value="1"/>
</dbReference>
<dbReference type="SUPFAM" id="SSF47598">
    <property type="entry name" value="Ribbon-helix-helix"/>
    <property type="match status" value="1"/>
</dbReference>
<dbReference type="GO" id="GO:0006355">
    <property type="term" value="P:regulation of DNA-templated transcription"/>
    <property type="evidence" value="ECO:0007669"/>
    <property type="project" value="InterPro"/>
</dbReference>